<evidence type="ECO:0000313" key="2">
    <source>
        <dbReference type="EMBL" id="QKF93790.1"/>
    </source>
</evidence>
<dbReference type="PANTHER" id="PTHR46609">
    <property type="entry name" value="EXONUCLEASE, PHAGE-TYPE/RECB, C-TERMINAL DOMAIN-CONTAINING PROTEIN"/>
    <property type="match status" value="1"/>
</dbReference>
<dbReference type="InterPro" id="IPR019080">
    <property type="entry name" value="YqaJ_viral_recombinase"/>
</dbReference>
<dbReference type="NCBIfam" id="TIGR03033">
    <property type="entry name" value="phage_rel_nuc"/>
    <property type="match status" value="1"/>
</dbReference>
<dbReference type="Proteomes" id="UP001162001">
    <property type="component" value="Segment"/>
</dbReference>
<dbReference type="Gene3D" id="3.90.320.10">
    <property type="match status" value="1"/>
</dbReference>
<reference evidence="2 3" key="1">
    <citation type="submission" date="2020-04" db="EMBL/GenBank/DDBJ databases">
        <title>Advantages and limits of metagenomic assembly and binning of a giant virus.</title>
        <authorList>
            <person name="Schulz F."/>
            <person name="Andreani J."/>
            <person name="Francis R."/>
            <person name="Boudjemaa H."/>
            <person name="Bou Khalil J.Y."/>
            <person name="Lee J."/>
            <person name="La Scola B."/>
            <person name="Woyke T."/>
        </authorList>
    </citation>
    <scope>NUCLEOTIDE SEQUENCE [LARGE SCALE GENOMIC DNA]</scope>
    <source>
        <strain evidence="2 3">FV1/VV64</strain>
    </source>
</reference>
<accession>A0A7D3UST8</accession>
<dbReference type="CDD" id="cd22343">
    <property type="entry name" value="PDDEXK_lambda_exonuclease-like"/>
    <property type="match status" value="1"/>
</dbReference>
<proteinExistence type="predicted"/>
<dbReference type="InterPro" id="IPR011604">
    <property type="entry name" value="PDDEXK-like_dom_sf"/>
</dbReference>
<protein>
    <submittedName>
        <fullName evidence="2">YqaJ-like viral recombinase domain protein</fullName>
    </submittedName>
</protein>
<dbReference type="SUPFAM" id="SSF52980">
    <property type="entry name" value="Restriction endonuclease-like"/>
    <property type="match status" value="1"/>
</dbReference>
<evidence type="ECO:0000259" key="1">
    <source>
        <dbReference type="Pfam" id="PF09588"/>
    </source>
</evidence>
<dbReference type="EMBL" id="MT418680">
    <property type="protein sequence ID" value="QKF93790.1"/>
    <property type="molecule type" value="Genomic_DNA"/>
</dbReference>
<dbReference type="InterPro" id="IPR011335">
    <property type="entry name" value="Restrct_endonuc-II-like"/>
</dbReference>
<evidence type="ECO:0000313" key="3">
    <source>
        <dbReference type="Proteomes" id="UP001162001"/>
    </source>
</evidence>
<sequence length="634" mass="74915">MTSNKYHEKKIKDLIKVNHDGKLYQEHELNQVVNTIVLEIKKDVDLDEDTITTTVSQYLYCSKEGKYYFNFKRRQTKKKEYHNKILSTVKDSSIKLSPTNDSNVIIIENDNDTIEPTSDDLEALENEIFKKATNNKQGIKEIQQEISSAKQIVKIVEVEPQKINDYTFPPNIPFKLTKRINDIYGPFGTQWCHDDQFDDPLDEKVIEYTKRFDILRAIKSPDQRTPDWYALRDGKITASDGGTVLDLNSHEPQYKFILKKTIGLPFLSNEFVHHGKKYEEIATLIYEYRMNITTEEFGLIGHPVHNFLGASPDRIAGRYKLDGKHLSKYVGRMLEIKCPYVRQIKMSGAIIDNICPIYYWIQVQLQLECCNLDECDFWQTEIREYESRQEFIEDTDPNEPFRSIKTKFEKGCVIQLLPKKRMTDVIEGKYKNVVEDDSMYIYPPKIEMSPYDCDIWIAKMITEMNNNPKYKDYFFDKVIYWKLVTSKNVLINRDRKWFADNYPKLKQVWDYVLFFRANKDKLQILVDYIESREKKKNKEIMEVVSKICNPTDPNYDKYIDNINKDIIAAKVKKETKQLENGDDDYMFIDPGKQAPEPQPKKYNPYAKSFGQRQQYYKKNTNTNNNNDDDYMFIN</sequence>
<keyword evidence="3" id="KW-1185">Reference proteome</keyword>
<dbReference type="Pfam" id="PF09588">
    <property type="entry name" value="YqaJ"/>
    <property type="match status" value="1"/>
</dbReference>
<dbReference type="PANTHER" id="PTHR46609:SF6">
    <property type="entry name" value="EXONUCLEASE, PHAGE-TYPE_RECB, C-TERMINAL DOMAIN-CONTAINING PROTEIN-RELATED"/>
    <property type="match status" value="1"/>
</dbReference>
<feature type="domain" description="YqaJ viral recombinase" evidence="1">
    <location>
        <begin position="227"/>
        <end position="370"/>
    </location>
</feature>
<name>A0A7D3UST8_9VIRU</name>
<organism evidence="2 3">
    <name type="scientific">Fadolivirus FV1/VV64</name>
    <dbReference type="NCBI Taxonomy" id="3070911"/>
    <lineage>
        <taxon>Viruses</taxon>
        <taxon>Varidnaviria</taxon>
        <taxon>Bamfordvirae</taxon>
        <taxon>Nucleocytoviricota</taxon>
        <taxon>Megaviricetes</taxon>
        <taxon>Imitervirales</taxon>
        <taxon>Mimiviridae</taxon>
        <taxon>Klosneuvirinae</taxon>
        <taxon>Fadolivirus</taxon>
        <taxon>Fadolivirus algeromassiliense</taxon>
    </lineage>
</organism>
<dbReference type="InterPro" id="IPR051703">
    <property type="entry name" value="NF-kappa-B_Signaling_Reg"/>
</dbReference>
<gene>
    <name evidence="2" type="ORF">Fadolivirus_1_332</name>
</gene>
<dbReference type="InterPro" id="IPR017482">
    <property type="entry name" value="Lambda-type_endonuclease"/>
</dbReference>